<keyword evidence="1" id="KW-0732">Signal</keyword>
<evidence type="ECO:0000256" key="1">
    <source>
        <dbReference type="SAM" id="SignalP"/>
    </source>
</evidence>
<evidence type="ECO:0000313" key="2">
    <source>
        <dbReference type="EMBL" id="CAG8852676.1"/>
    </source>
</evidence>
<dbReference type="EMBL" id="CAJVQB010115015">
    <property type="protein sequence ID" value="CAG8852676.1"/>
    <property type="molecule type" value="Genomic_DNA"/>
</dbReference>
<dbReference type="Proteomes" id="UP000789901">
    <property type="component" value="Unassembled WGS sequence"/>
</dbReference>
<feature type="non-terminal residue" evidence="2">
    <location>
        <position position="102"/>
    </location>
</feature>
<feature type="signal peptide" evidence="1">
    <location>
        <begin position="1"/>
        <end position="22"/>
    </location>
</feature>
<name>A0ABN7XBP4_GIGMA</name>
<feature type="chain" id="PRO_5047241610" evidence="1">
    <location>
        <begin position="23"/>
        <end position="102"/>
    </location>
</feature>
<gene>
    <name evidence="2" type="ORF">GMARGA_LOCUS41497</name>
</gene>
<sequence>MNRNLIFVTIFLLLTLPFIVNGNAGWSACSIVSLDVDIINVFWGPDPVSGTIIQATVSQTLSNATTTNSGIIFGFTDEFGRIISDTMHPLQPGTTNIESSFN</sequence>
<evidence type="ECO:0000313" key="3">
    <source>
        <dbReference type="Proteomes" id="UP000789901"/>
    </source>
</evidence>
<comment type="caution">
    <text evidence="2">The sequence shown here is derived from an EMBL/GenBank/DDBJ whole genome shotgun (WGS) entry which is preliminary data.</text>
</comment>
<protein>
    <submittedName>
        <fullName evidence="2">46174_t:CDS:1</fullName>
    </submittedName>
</protein>
<reference evidence="2 3" key="1">
    <citation type="submission" date="2021-06" db="EMBL/GenBank/DDBJ databases">
        <authorList>
            <person name="Kallberg Y."/>
            <person name="Tangrot J."/>
            <person name="Rosling A."/>
        </authorList>
    </citation>
    <scope>NUCLEOTIDE SEQUENCE [LARGE SCALE GENOMIC DNA]</scope>
    <source>
        <strain evidence="2 3">120-4 pot B 10/14</strain>
    </source>
</reference>
<proteinExistence type="predicted"/>
<keyword evidence="3" id="KW-1185">Reference proteome</keyword>
<dbReference type="PROSITE" id="PS51257">
    <property type="entry name" value="PROKAR_LIPOPROTEIN"/>
    <property type="match status" value="1"/>
</dbReference>
<organism evidence="2 3">
    <name type="scientific">Gigaspora margarita</name>
    <dbReference type="NCBI Taxonomy" id="4874"/>
    <lineage>
        <taxon>Eukaryota</taxon>
        <taxon>Fungi</taxon>
        <taxon>Fungi incertae sedis</taxon>
        <taxon>Mucoromycota</taxon>
        <taxon>Glomeromycotina</taxon>
        <taxon>Glomeromycetes</taxon>
        <taxon>Diversisporales</taxon>
        <taxon>Gigasporaceae</taxon>
        <taxon>Gigaspora</taxon>
    </lineage>
</organism>
<accession>A0ABN7XBP4</accession>